<keyword evidence="5" id="KW-0234">DNA repair</keyword>
<keyword evidence="10" id="KW-1185">Reference proteome</keyword>
<evidence type="ECO:0000256" key="4">
    <source>
        <dbReference type="ARBA" id="ARBA00022813"/>
    </source>
</evidence>
<dbReference type="InterPro" id="IPR050077">
    <property type="entry name" value="LexA_repressor"/>
</dbReference>
<keyword evidence="3 7" id="KW-0378">Hydrolase</keyword>
<dbReference type="PRINTS" id="PR00726">
    <property type="entry name" value="LEXASERPTASE"/>
</dbReference>
<organism evidence="9 10">
    <name type="scientific">Comamonas aquatica DA1877</name>
    <dbReference type="NCBI Taxonomy" id="1457173"/>
    <lineage>
        <taxon>Bacteria</taxon>
        <taxon>Pseudomonadati</taxon>
        <taxon>Pseudomonadota</taxon>
        <taxon>Betaproteobacteria</taxon>
        <taxon>Burkholderiales</taxon>
        <taxon>Comamonadaceae</taxon>
        <taxon>Comamonas</taxon>
    </lineage>
</organism>
<evidence type="ECO:0000256" key="6">
    <source>
        <dbReference type="ARBA" id="ARBA00023236"/>
    </source>
</evidence>
<feature type="domain" description="Peptidase S24/S26A/S26B/S26C" evidence="8">
    <location>
        <begin position="28"/>
        <end position="138"/>
    </location>
</feature>
<dbReference type="EMBL" id="JBOK01000021">
    <property type="protein sequence ID" value="EXU79036.1"/>
    <property type="molecule type" value="Genomic_DNA"/>
</dbReference>
<gene>
    <name evidence="9" type="ORF">AX13_08225</name>
</gene>
<dbReference type="GO" id="GO:0006281">
    <property type="term" value="P:DNA repair"/>
    <property type="evidence" value="ECO:0007669"/>
    <property type="project" value="UniProtKB-KW"/>
</dbReference>
<dbReference type="Pfam" id="PF00717">
    <property type="entry name" value="Peptidase_S24"/>
    <property type="match status" value="1"/>
</dbReference>
<dbReference type="Proteomes" id="UP000020766">
    <property type="component" value="Unassembled WGS sequence"/>
</dbReference>
<dbReference type="GO" id="GO:0006355">
    <property type="term" value="P:regulation of DNA-templated transcription"/>
    <property type="evidence" value="ECO:0007669"/>
    <property type="project" value="InterPro"/>
</dbReference>
<dbReference type="PATRIC" id="fig|1457173.3.peg.3065"/>
<dbReference type="InterPro" id="IPR036286">
    <property type="entry name" value="LexA/Signal_pep-like_sf"/>
</dbReference>
<evidence type="ECO:0000313" key="10">
    <source>
        <dbReference type="Proteomes" id="UP000020766"/>
    </source>
</evidence>
<evidence type="ECO:0000256" key="1">
    <source>
        <dbReference type="ARBA" id="ARBA00007484"/>
    </source>
</evidence>
<dbReference type="GO" id="GO:0016787">
    <property type="term" value="F:hydrolase activity"/>
    <property type="evidence" value="ECO:0007669"/>
    <property type="project" value="UniProtKB-KW"/>
</dbReference>
<dbReference type="STRING" id="225991.MA05_11475"/>
<proteinExistence type="inferred from homology"/>
<evidence type="ECO:0000313" key="9">
    <source>
        <dbReference type="EMBL" id="EXU79036.1"/>
    </source>
</evidence>
<dbReference type="GO" id="GO:0009432">
    <property type="term" value="P:SOS response"/>
    <property type="evidence" value="ECO:0007669"/>
    <property type="project" value="UniProtKB-KW"/>
</dbReference>
<sequence length="147" mass="15991">MYSNRLLSGLPVPATASSMALPLADCPVRAGFPSPAEDFRGERLDIASLLIEHPHATYLLRVAGPSMREYGIDDGDLIVVDRAIQARHAHIVVAMVEGEFTVKLLHCAGDAVRLQAGNPAYPDITPQENETLEIWGVVTSCIKRFAR</sequence>
<dbReference type="SUPFAM" id="SSF51306">
    <property type="entry name" value="LexA/Signal peptidase"/>
    <property type="match status" value="1"/>
</dbReference>
<dbReference type="InterPro" id="IPR006197">
    <property type="entry name" value="Peptidase_S24_LexA"/>
</dbReference>
<dbReference type="InterPro" id="IPR039418">
    <property type="entry name" value="LexA-like"/>
</dbReference>
<dbReference type="Gene3D" id="2.10.109.10">
    <property type="entry name" value="Umud Fragment, subunit A"/>
    <property type="match status" value="1"/>
</dbReference>
<evidence type="ECO:0000256" key="7">
    <source>
        <dbReference type="RuleBase" id="RU003991"/>
    </source>
</evidence>
<evidence type="ECO:0000256" key="5">
    <source>
        <dbReference type="ARBA" id="ARBA00023204"/>
    </source>
</evidence>
<comment type="similarity">
    <text evidence="1 7">Belongs to the peptidase S24 family.</text>
</comment>
<reference evidence="9 10" key="1">
    <citation type="submission" date="2014-01" db="EMBL/GenBank/DDBJ databases">
        <title>Interspecies Systems Biology Uncovers Metabolites Affecting C. elegans Gene Expression and Life History Traits.</title>
        <authorList>
            <person name="Watson E."/>
            <person name="Macneil L.T."/>
            <person name="Ritter A.D."/>
            <person name="Yilmaz L.S."/>
            <person name="Rosebrock A.P."/>
            <person name="Caudy A.A."/>
            <person name="Walhout A.J."/>
        </authorList>
    </citation>
    <scope>NUCLEOTIDE SEQUENCE [LARGE SCALE GENOMIC DNA]</scope>
    <source>
        <strain evidence="9 10">DA1877</strain>
    </source>
</reference>
<dbReference type="InterPro" id="IPR015927">
    <property type="entry name" value="Peptidase_S24_S26A/B/C"/>
</dbReference>
<dbReference type="PANTHER" id="PTHR33516:SF2">
    <property type="entry name" value="LEXA REPRESSOR-RELATED"/>
    <property type="match status" value="1"/>
</dbReference>
<dbReference type="GO" id="GO:0003677">
    <property type="term" value="F:DNA binding"/>
    <property type="evidence" value="ECO:0007669"/>
    <property type="project" value="InterPro"/>
</dbReference>
<evidence type="ECO:0000259" key="8">
    <source>
        <dbReference type="Pfam" id="PF00717"/>
    </source>
</evidence>
<dbReference type="PANTHER" id="PTHR33516">
    <property type="entry name" value="LEXA REPRESSOR"/>
    <property type="match status" value="1"/>
</dbReference>
<keyword evidence="2" id="KW-0227">DNA damage</keyword>
<comment type="caution">
    <text evidence="9">The sequence shown here is derived from an EMBL/GenBank/DDBJ whole genome shotgun (WGS) entry which is preliminary data.</text>
</comment>
<evidence type="ECO:0000256" key="3">
    <source>
        <dbReference type="ARBA" id="ARBA00022801"/>
    </source>
</evidence>
<keyword evidence="6" id="KW-0742">SOS response</keyword>
<name>A0A014MB84_9BURK</name>
<dbReference type="CDD" id="cd06529">
    <property type="entry name" value="S24_LexA-like"/>
    <property type="match status" value="1"/>
</dbReference>
<dbReference type="NCBIfam" id="NF007621">
    <property type="entry name" value="PRK10276.1"/>
    <property type="match status" value="1"/>
</dbReference>
<evidence type="ECO:0000256" key="2">
    <source>
        <dbReference type="ARBA" id="ARBA00022763"/>
    </source>
</evidence>
<dbReference type="AlphaFoldDB" id="A0A014MB84"/>
<keyword evidence="4 7" id="KW-0068">Autocatalytic cleavage</keyword>
<accession>A0A014MB84</accession>
<protein>
    <submittedName>
        <fullName evidence="9">Repressor</fullName>
    </submittedName>
</protein>
<dbReference type="RefSeq" id="WP_043386283.1">
    <property type="nucleotide sequence ID" value="NZ_JBOK01000021.1"/>
</dbReference>